<comment type="caution">
    <text evidence="1">The sequence shown here is derived from an EMBL/GenBank/DDBJ whole genome shotgun (WGS) entry which is preliminary data.</text>
</comment>
<dbReference type="RefSeq" id="WP_168044095.1">
    <property type="nucleotide sequence ID" value="NZ_JAAEDK010000060.1"/>
</dbReference>
<dbReference type="Proteomes" id="UP000746741">
    <property type="component" value="Unassembled WGS sequence"/>
</dbReference>
<evidence type="ECO:0000313" key="2">
    <source>
        <dbReference type="EMBL" id="NKE20164.1"/>
    </source>
</evidence>
<dbReference type="EMBL" id="JAAVUP010000021">
    <property type="protein sequence ID" value="NKE20164.1"/>
    <property type="molecule type" value="Genomic_DNA"/>
</dbReference>
<evidence type="ECO:0000313" key="1">
    <source>
        <dbReference type="EMBL" id="MBR0661669.1"/>
    </source>
</evidence>
<organism evidence="1 4">
    <name type="scientific">Neoroseomonas oryzicola</name>
    <dbReference type="NCBI Taxonomy" id="535904"/>
    <lineage>
        <taxon>Bacteria</taxon>
        <taxon>Pseudomonadati</taxon>
        <taxon>Pseudomonadota</taxon>
        <taxon>Alphaproteobacteria</taxon>
        <taxon>Acetobacterales</taxon>
        <taxon>Acetobacteraceae</taxon>
        <taxon>Neoroseomonas</taxon>
    </lineage>
</organism>
<sequence length="275" mass="30937">MEDPAFRNDTNDFAEVPGIVIRIPPGTAGHRRVAMLLAAIANPPRGPVTAAWQRRVASICRCYWDELERAEPLWRSTAGTFLPEELILDITDAKASLRETLRGLNRALAAADVLEPFFKRALIKAKGLEVPDHIGKPIRNAQIEKALLREADYRDVLEGDPAREMPARMPSIDSAGADRNFANRNLRPFRPVHHLVVAFSIVMDEWARDAVEEAADSRRSSGRPGVSPKIDWWFLARSPEYADRMIAMAQCLEPAIEHLELEHASDNRVIRLRLD</sequence>
<dbReference type="AlphaFoldDB" id="A0A9X9WMV9"/>
<dbReference type="EMBL" id="JAAEDK010000060">
    <property type="protein sequence ID" value="MBR0661669.1"/>
    <property type="molecule type" value="Genomic_DNA"/>
</dbReference>
<accession>A0A9X9WMV9</accession>
<reference evidence="1" key="1">
    <citation type="submission" date="2020-01" db="EMBL/GenBank/DDBJ databases">
        <authorList>
            <person name="Rat A."/>
        </authorList>
    </citation>
    <scope>NUCLEOTIDE SEQUENCE</scope>
    <source>
        <strain evidence="1">LMG 31161</strain>
    </source>
</reference>
<keyword evidence="3" id="KW-1185">Reference proteome</keyword>
<gene>
    <name evidence="2" type="ORF">GWK15_24630</name>
    <name evidence="1" type="ORF">GXW75_20610</name>
</gene>
<protein>
    <submittedName>
        <fullName evidence="1">Uncharacterized protein</fullName>
    </submittedName>
</protein>
<evidence type="ECO:0000313" key="3">
    <source>
        <dbReference type="Proteomes" id="UP000746741"/>
    </source>
</evidence>
<proteinExistence type="predicted"/>
<evidence type="ECO:0000313" key="4">
    <source>
        <dbReference type="Proteomes" id="UP001138708"/>
    </source>
</evidence>
<name>A0A9X9WMV9_9PROT</name>
<dbReference type="Proteomes" id="UP001138708">
    <property type="component" value="Unassembled WGS sequence"/>
</dbReference>
<reference evidence="1" key="3">
    <citation type="journal article" date="2021" name="Syst. Appl. Microbiol.">
        <title>Roseomonas hellenica sp. nov., isolated from roots of wild-growing Alkanna tinctoria.</title>
        <authorList>
            <person name="Rat A."/>
            <person name="Naranjo H.D."/>
            <person name="Lebbe L."/>
            <person name="Cnockaert M."/>
            <person name="Krigas N."/>
            <person name="Grigoriadou K."/>
            <person name="Maloupa E."/>
            <person name="Willems A."/>
        </authorList>
    </citation>
    <scope>NUCLEOTIDE SEQUENCE</scope>
    <source>
        <strain evidence="1">LMG 31161</strain>
    </source>
</reference>
<reference evidence="2 3" key="2">
    <citation type="submission" date="2020-02" db="EMBL/GenBank/DDBJ databases">
        <authorList>
            <person name="Sun Q."/>
            <person name="Inoue M."/>
        </authorList>
    </citation>
    <scope>NUCLEOTIDE SEQUENCE [LARGE SCALE GENOMIC DNA]</scope>
    <source>
        <strain evidence="2 3">KCTC 22478</strain>
    </source>
</reference>